<sequence>MKLLVTLGIFLAAQFHPLPGCQAVAMPNVKVEDFIAELNTTLVNAATKAVKEVTSAAESFDFLFRLSTYSSAKLVHKLLAAVQEDAKKRHGSLSDSYNAMMQNLTKFTDDVLHDTHLVKNTALLEIRNISEEFPSSLNESLHVIYEVAKDLENCVAPCNTTIPRGNTYRKYDKKVTSVQGNIFIKNKMKLLVTFVVLLVAQTSRGQAAPAEVTEVKLAYFIAALNMTLLNTARFAIMDVDAVTYKAHLFSTSSYPKLEKSIHTMLETVEEDAKKRSGELSESYNATMRNMTKLADNMLHDMRLVRNSTLLEIQKISEEFASTLKENLGVMDQVAEYLENCEALENCRARAELKVQKASDSISYSGYLTVGRIRDKLANSETD</sequence>
<evidence type="ECO:0000313" key="3">
    <source>
        <dbReference type="EMBL" id="OXA39986.1"/>
    </source>
</evidence>
<gene>
    <name evidence="3" type="ORF">Fcan01_25351</name>
</gene>
<protein>
    <submittedName>
        <fullName evidence="3">Uncharacterized protein</fullName>
    </submittedName>
</protein>
<evidence type="ECO:0000256" key="2">
    <source>
        <dbReference type="SAM" id="SignalP"/>
    </source>
</evidence>
<dbReference type="AlphaFoldDB" id="A0A226D6T9"/>
<organism evidence="3 4">
    <name type="scientific">Folsomia candida</name>
    <name type="common">Springtail</name>
    <dbReference type="NCBI Taxonomy" id="158441"/>
    <lineage>
        <taxon>Eukaryota</taxon>
        <taxon>Metazoa</taxon>
        <taxon>Ecdysozoa</taxon>
        <taxon>Arthropoda</taxon>
        <taxon>Hexapoda</taxon>
        <taxon>Collembola</taxon>
        <taxon>Entomobryomorpha</taxon>
        <taxon>Isotomoidea</taxon>
        <taxon>Isotomidae</taxon>
        <taxon>Proisotominae</taxon>
        <taxon>Folsomia</taxon>
    </lineage>
</organism>
<feature type="coiled-coil region" evidence="1">
    <location>
        <begin position="333"/>
        <end position="360"/>
    </location>
</feature>
<evidence type="ECO:0000256" key="1">
    <source>
        <dbReference type="SAM" id="Coils"/>
    </source>
</evidence>
<feature type="signal peptide" evidence="2">
    <location>
        <begin position="1"/>
        <end position="23"/>
    </location>
</feature>
<dbReference type="Proteomes" id="UP000198287">
    <property type="component" value="Unassembled WGS sequence"/>
</dbReference>
<keyword evidence="4" id="KW-1185">Reference proteome</keyword>
<accession>A0A226D6T9</accession>
<keyword evidence="1" id="KW-0175">Coiled coil</keyword>
<reference evidence="3 4" key="1">
    <citation type="submission" date="2015-12" db="EMBL/GenBank/DDBJ databases">
        <title>The genome of Folsomia candida.</title>
        <authorList>
            <person name="Faddeeva A."/>
            <person name="Derks M.F."/>
            <person name="Anvar Y."/>
            <person name="Smit S."/>
            <person name="Van Straalen N."/>
            <person name="Roelofs D."/>
        </authorList>
    </citation>
    <scope>NUCLEOTIDE SEQUENCE [LARGE SCALE GENOMIC DNA]</scope>
    <source>
        <strain evidence="3 4">VU population</strain>
        <tissue evidence="3">Whole body</tissue>
    </source>
</reference>
<feature type="chain" id="PRO_5013189108" evidence="2">
    <location>
        <begin position="24"/>
        <end position="382"/>
    </location>
</feature>
<keyword evidence="2" id="KW-0732">Signal</keyword>
<evidence type="ECO:0000313" key="4">
    <source>
        <dbReference type="Proteomes" id="UP000198287"/>
    </source>
</evidence>
<dbReference type="EMBL" id="LNIX01000036">
    <property type="protein sequence ID" value="OXA39986.1"/>
    <property type="molecule type" value="Genomic_DNA"/>
</dbReference>
<comment type="caution">
    <text evidence="3">The sequence shown here is derived from an EMBL/GenBank/DDBJ whole genome shotgun (WGS) entry which is preliminary data.</text>
</comment>
<name>A0A226D6T9_FOLCA</name>
<proteinExistence type="predicted"/>